<dbReference type="Proteomes" id="UP000316775">
    <property type="component" value="Unassembled WGS sequence"/>
</dbReference>
<dbReference type="EMBL" id="BJNP01000020">
    <property type="protein sequence ID" value="GEC72476.1"/>
    <property type="molecule type" value="Genomic_DNA"/>
</dbReference>
<name>A0A4Y4AWG2_9FLAO</name>
<accession>A0A4Y4AWG2</accession>
<reference evidence="1 2" key="1">
    <citation type="submission" date="2019-06" db="EMBL/GenBank/DDBJ databases">
        <title>Whole genome shotgun sequence of Flavobacterium flevense NBRC 14960.</title>
        <authorList>
            <person name="Hosoyama A."/>
            <person name="Uohara A."/>
            <person name="Ohji S."/>
            <person name="Ichikawa N."/>
        </authorList>
    </citation>
    <scope>NUCLEOTIDE SEQUENCE [LARGE SCALE GENOMIC DNA]</scope>
    <source>
        <strain evidence="1 2">NBRC 14960</strain>
    </source>
</reference>
<gene>
    <name evidence="1" type="ORF">FFL01_20150</name>
</gene>
<proteinExistence type="predicted"/>
<organism evidence="1 2">
    <name type="scientific">Flavobacterium flevense</name>
    <dbReference type="NCBI Taxonomy" id="983"/>
    <lineage>
        <taxon>Bacteria</taxon>
        <taxon>Pseudomonadati</taxon>
        <taxon>Bacteroidota</taxon>
        <taxon>Flavobacteriia</taxon>
        <taxon>Flavobacteriales</taxon>
        <taxon>Flavobacteriaceae</taxon>
        <taxon>Flavobacterium</taxon>
    </lineage>
</organism>
<dbReference type="RefSeq" id="WP_073247033.1">
    <property type="nucleotide sequence ID" value="NZ_BJNP01000020.1"/>
</dbReference>
<protein>
    <submittedName>
        <fullName evidence="1">Uncharacterized protein</fullName>
    </submittedName>
</protein>
<dbReference type="OrthoDB" id="832237at2"/>
<evidence type="ECO:0000313" key="2">
    <source>
        <dbReference type="Proteomes" id="UP000316775"/>
    </source>
</evidence>
<dbReference type="Gene3D" id="2.60.120.260">
    <property type="entry name" value="Galactose-binding domain-like"/>
    <property type="match status" value="1"/>
</dbReference>
<comment type="caution">
    <text evidence="1">The sequence shown here is derived from an EMBL/GenBank/DDBJ whole genome shotgun (WGS) entry which is preliminary data.</text>
</comment>
<dbReference type="STRING" id="983.SAMN05443543_11339"/>
<evidence type="ECO:0000313" key="1">
    <source>
        <dbReference type="EMBL" id="GEC72476.1"/>
    </source>
</evidence>
<keyword evidence="2" id="KW-1185">Reference proteome</keyword>
<sequence length="527" mass="57130">MKTNFKIIVAVCITIFGLHSCSDIYDAINLNEANSRIIGTSQMNFANTIRVGTSITLGDLSSGVESRLWTFPEGVADIVDSDNDVTVTTANVKAIFNVVGVHDVKLHQVFKEDAYDLQQTNKLGKILDTTIVITVLPEIEIDVKAYYVNPDGTDGAALVIANGAENELIAGRLIRYKITTIGEPQKFLWTMEGGDPVTSTVDTKILDVKYKKLGTYGFSINANTPRPAGSATVTFTDFVKVIPSTDPVTLDGAQVVNGKIALNFSREMEPTTLNTSEFSVGLTNKGTTLPSIIKSLSINPAEGNIVLVELNGQTLYNDDKVIISYTKGTLATTDAVAASSFSNIPVSFVGTNLLKTTSTYDSGFENSTSANWGYLFWGSPWDKYTLQISGAKAHSGSKSAYIEMQPNGGMIMGHKDGSGALVKFNLVAGKTYEVGSWSYVVSLGNNPSTSAPDLRFYINPNTDWSVGPNPAFIANFEIGRWVYSSTLIKITITADYNFMIRGDNQNNPSAFKFYLDDIIVTEAKLRP</sequence>
<dbReference type="AlphaFoldDB" id="A0A4Y4AWG2"/>